<dbReference type="STRING" id="436010.A0A166HIU0"/>
<feature type="domain" description="PH" evidence="2">
    <location>
        <begin position="496"/>
        <end position="602"/>
    </location>
</feature>
<evidence type="ECO:0000256" key="1">
    <source>
        <dbReference type="SAM" id="MobiDB-lite"/>
    </source>
</evidence>
<protein>
    <submittedName>
        <fullName evidence="4">Uncharacterized protein</fullName>
    </submittedName>
</protein>
<dbReference type="AlphaFoldDB" id="A0A166HIU0"/>
<feature type="region of interest" description="Disordered" evidence="1">
    <location>
        <begin position="1"/>
        <end position="376"/>
    </location>
</feature>
<name>A0A166HIU0_9AGAM</name>
<feature type="compositionally biased region" description="Polar residues" evidence="1">
    <location>
        <begin position="244"/>
        <end position="257"/>
    </location>
</feature>
<dbReference type="SMART" id="SM00233">
    <property type="entry name" value="PH"/>
    <property type="match status" value="1"/>
</dbReference>
<accession>A0A166HIU0</accession>
<dbReference type="Proteomes" id="UP000076532">
    <property type="component" value="Unassembled WGS sequence"/>
</dbReference>
<organism evidence="4 5">
    <name type="scientific">Athelia psychrophila</name>
    <dbReference type="NCBI Taxonomy" id="1759441"/>
    <lineage>
        <taxon>Eukaryota</taxon>
        <taxon>Fungi</taxon>
        <taxon>Dikarya</taxon>
        <taxon>Basidiomycota</taxon>
        <taxon>Agaricomycotina</taxon>
        <taxon>Agaricomycetes</taxon>
        <taxon>Agaricomycetidae</taxon>
        <taxon>Atheliales</taxon>
        <taxon>Atheliaceae</taxon>
        <taxon>Athelia</taxon>
    </lineage>
</organism>
<dbReference type="OrthoDB" id="43122at2759"/>
<dbReference type="SUPFAM" id="SSF54236">
    <property type="entry name" value="Ubiquitin-like"/>
    <property type="match status" value="1"/>
</dbReference>
<keyword evidence="5" id="KW-1185">Reference proteome</keyword>
<evidence type="ECO:0000313" key="5">
    <source>
        <dbReference type="Proteomes" id="UP000076532"/>
    </source>
</evidence>
<dbReference type="InterPro" id="IPR011993">
    <property type="entry name" value="PH-like_dom_sf"/>
</dbReference>
<dbReference type="PANTHER" id="PTHR38700">
    <property type="entry name" value="YALI0E22418P"/>
    <property type="match status" value="1"/>
</dbReference>
<evidence type="ECO:0000259" key="3">
    <source>
        <dbReference type="PROSITE" id="PS50200"/>
    </source>
</evidence>
<dbReference type="InterPro" id="IPR000159">
    <property type="entry name" value="RA_dom"/>
</dbReference>
<evidence type="ECO:0000259" key="2">
    <source>
        <dbReference type="PROSITE" id="PS50003"/>
    </source>
</evidence>
<feature type="compositionally biased region" description="Polar residues" evidence="1">
    <location>
        <begin position="299"/>
        <end position="313"/>
    </location>
</feature>
<feature type="compositionally biased region" description="Acidic residues" evidence="1">
    <location>
        <begin position="96"/>
        <end position="107"/>
    </location>
</feature>
<feature type="compositionally biased region" description="Polar residues" evidence="1">
    <location>
        <begin position="224"/>
        <end position="235"/>
    </location>
</feature>
<sequence>MLPLGQNSLSGDAVPEDSSGWDRGENGRSRNSDQHYRRDQNGGREHGSGGGRDNAPGNGGFGGQGYGGGSGGGRDRDGGGRRQRPADINVSNSTTDESDEEDPETSTDDLAVRRPVKHAIKPVPISPATGTDDDVPLAQQIPTALKAQKTIRRQVRDERDQRRKDRAESSTARKREHTAPLEAPAPTQSFTARIMSRVRTKTLPSSTPRPFAAADLTKKLLGVQATNSAAPQPRSSHGRDPALPQQSLARNPTSARPSGSGPAQPRSARPSTADSDTGERTLRPMRSLHGLSLAAAPTPQETSTRGLSRTNTSSRRHEDGYLSSAPPTSYHLDGSANLERSKSRRQSDEASRSARPSVEHSGQRSPRPPMPPLPAADVLSNMALQPAPKLAVTQQRIFIGDKQRYNSVETTASTTAGEVVQMIESQADLEKLKGGEGGWMLWEVAQDFGMERPLRDFELLADVEASWVKDKSVNIFVVKKSPISRVLARSNIPLSSPRTSGYIDWESKKGKWNKRYMELREHSLWLSKKDVRFGKEENFLCALSNFDVYYVGKHKSPKPFVFAVKSTENISLFESAADYVHYFCCGQSDGETWMQAILLARSYVLYQERNVLFTGANISTSAASKPLSRAGTRKDRSIQPLVTVAASFAAAQGPQPAVFEPGSLLAKQI</sequence>
<feature type="compositionally biased region" description="Basic and acidic residues" evidence="1">
    <location>
        <begin position="154"/>
        <end position="179"/>
    </location>
</feature>
<dbReference type="SUPFAM" id="SSF50729">
    <property type="entry name" value="PH domain-like"/>
    <property type="match status" value="1"/>
</dbReference>
<feature type="compositionally biased region" description="Gly residues" evidence="1">
    <location>
        <begin position="48"/>
        <end position="72"/>
    </location>
</feature>
<dbReference type="PANTHER" id="PTHR38700:SF1">
    <property type="entry name" value="PH DOMAIN-CONTAINING PROTEIN"/>
    <property type="match status" value="1"/>
</dbReference>
<dbReference type="EMBL" id="KV417568">
    <property type="protein sequence ID" value="KZP18902.1"/>
    <property type="molecule type" value="Genomic_DNA"/>
</dbReference>
<evidence type="ECO:0000313" key="4">
    <source>
        <dbReference type="EMBL" id="KZP18902.1"/>
    </source>
</evidence>
<dbReference type="InterPro" id="IPR001849">
    <property type="entry name" value="PH_domain"/>
</dbReference>
<dbReference type="PROSITE" id="PS50200">
    <property type="entry name" value="RA"/>
    <property type="match status" value="1"/>
</dbReference>
<dbReference type="Gene3D" id="2.30.29.30">
    <property type="entry name" value="Pleckstrin-homology domain (PH domain)/Phosphotyrosine-binding domain (PTB)"/>
    <property type="match status" value="1"/>
</dbReference>
<gene>
    <name evidence="4" type="ORF">FIBSPDRAFT_744692</name>
</gene>
<dbReference type="Gene3D" id="3.10.20.90">
    <property type="entry name" value="Phosphatidylinositol 3-kinase Catalytic Subunit, Chain A, domain 1"/>
    <property type="match status" value="1"/>
</dbReference>
<feature type="compositionally biased region" description="Polar residues" evidence="1">
    <location>
        <begin position="1"/>
        <end position="10"/>
    </location>
</feature>
<dbReference type="GO" id="GO:0007165">
    <property type="term" value="P:signal transduction"/>
    <property type="evidence" value="ECO:0007669"/>
    <property type="project" value="InterPro"/>
</dbReference>
<dbReference type="InterPro" id="IPR029071">
    <property type="entry name" value="Ubiquitin-like_domsf"/>
</dbReference>
<dbReference type="PROSITE" id="PS50003">
    <property type="entry name" value="PH_DOMAIN"/>
    <property type="match status" value="1"/>
</dbReference>
<feature type="compositionally biased region" description="Basic and acidic residues" evidence="1">
    <location>
        <begin position="339"/>
        <end position="362"/>
    </location>
</feature>
<dbReference type="Pfam" id="PF21989">
    <property type="entry name" value="RA_2"/>
    <property type="match status" value="1"/>
</dbReference>
<proteinExistence type="predicted"/>
<reference evidence="4 5" key="1">
    <citation type="journal article" date="2016" name="Mol. Biol. Evol.">
        <title>Comparative Genomics of Early-Diverging Mushroom-Forming Fungi Provides Insights into the Origins of Lignocellulose Decay Capabilities.</title>
        <authorList>
            <person name="Nagy L.G."/>
            <person name="Riley R."/>
            <person name="Tritt A."/>
            <person name="Adam C."/>
            <person name="Daum C."/>
            <person name="Floudas D."/>
            <person name="Sun H."/>
            <person name="Yadav J.S."/>
            <person name="Pangilinan J."/>
            <person name="Larsson K.H."/>
            <person name="Matsuura K."/>
            <person name="Barry K."/>
            <person name="Labutti K."/>
            <person name="Kuo R."/>
            <person name="Ohm R.A."/>
            <person name="Bhattacharya S.S."/>
            <person name="Shirouzu T."/>
            <person name="Yoshinaga Y."/>
            <person name="Martin F.M."/>
            <person name="Grigoriev I.V."/>
            <person name="Hibbett D.S."/>
        </authorList>
    </citation>
    <scope>NUCLEOTIDE SEQUENCE [LARGE SCALE GENOMIC DNA]</scope>
    <source>
        <strain evidence="4 5">CBS 109695</strain>
    </source>
</reference>
<feature type="compositionally biased region" description="Basic and acidic residues" evidence="1">
    <location>
        <begin position="20"/>
        <end position="47"/>
    </location>
</feature>
<feature type="domain" description="Ras-associating" evidence="3">
    <location>
        <begin position="396"/>
        <end position="483"/>
    </location>
</feature>